<dbReference type="RefSeq" id="WP_134748232.1">
    <property type="nucleotide sequence ID" value="NZ_CP038148.1"/>
</dbReference>
<sequence>MNDQVLDTFDTAQLIPDFNAPQLPSERPDHATLDAAEHNTRHWVSRESGPLTPGSDAHRSETCRMFRETFNPYRPSVLEWPRLAPEALKRIVELPIWDIAVQTEGKARLRMAAYAATVDDPDMRAALALNAWEENRHKEVLSRMVEAYGIALASEPPYVYPKDAEWAYLVTGYSECVDSFFAFGLFEVAKRSGLFPPELIDTFEPVMQEECRHILLFANWVAWHRARLSWWQRMLFELKVVRVWMFLGWERMGLARSMDADGNAQQQDNNFTVNGAQSVSDVDISVPELMRLCLSENDRRFAGYDTRLLRPETMPKLVRFALRFMRKKPSTQSS</sequence>
<dbReference type="SUPFAM" id="SSF47240">
    <property type="entry name" value="Ferritin-like"/>
    <property type="match status" value="1"/>
</dbReference>
<name>A0A4P7CN28_9BURK</name>
<dbReference type="InterPro" id="IPR009078">
    <property type="entry name" value="Ferritin-like_SF"/>
</dbReference>
<evidence type="ECO:0000313" key="1">
    <source>
        <dbReference type="EMBL" id="QBQ97245.1"/>
    </source>
</evidence>
<proteinExistence type="predicted"/>
<dbReference type="KEGG" id="ppai:E1956_08700"/>
<dbReference type="EMBL" id="CP038148">
    <property type="protein sequence ID" value="QBQ97245.1"/>
    <property type="molecule type" value="Genomic_DNA"/>
</dbReference>
<dbReference type="OrthoDB" id="8959011at2"/>
<keyword evidence="2" id="KW-1185">Reference proteome</keyword>
<gene>
    <name evidence="1" type="ORF">E1956_08700</name>
</gene>
<dbReference type="Proteomes" id="UP000295727">
    <property type="component" value="Chromosome 1"/>
</dbReference>
<evidence type="ECO:0000313" key="2">
    <source>
        <dbReference type="Proteomes" id="UP000295727"/>
    </source>
</evidence>
<organism evidence="1 2">
    <name type="scientific">Paraburkholderia pallida</name>
    <dbReference type="NCBI Taxonomy" id="2547399"/>
    <lineage>
        <taxon>Bacteria</taxon>
        <taxon>Pseudomonadati</taxon>
        <taxon>Pseudomonadota</taxon>
        <taxon>Betaproteobacteria</taxon>
        <taxon>Burkholderiales</taxon>
        <taxon>Burkholderiaceae</taxon>
        <taxon>Paraburkholderia</taxon>
    </lineage>
</organism>
<accession>A0A4P7CN28</accession>
<reference evidence="1 2" key="1">
    <citation type="submission" date="2019-03" db="EMBL/GenBank/DDBJ databases">
        <title>Paraburkholderia sp. 7MH5, isolated from subtropical forest soil.</title>
        <authorList>
            <person name="Gao Z.-H."/>
            <person name="Qiu L.-H."/>
        </authorList>
    </citation>
    <scope>NUCLEOTIDE SEQUENCE [LARGE SCALE GENOMIC DNA]</scope>
    <source>
        <strain evidence="1 2">7MH5</strain>
    </source>
</reference>
<protein>
    <submittedName>
        <fullName evidence="1">Ferritin-like domain-containing protein</fullName>
    </submittedName>
</protein>
<dbReference type="AlphaFoldDB" id="A0A4P7CN28"/>